<gene>
    <name evidence="3" type="ORF">BSFP_069210</name>
</gene>
<feature type="transmembrane region" description="Helical" evidence="1">
    <location>
        <begin position="157"/>
        <end position="178"/>
    </location>
</feature>
<name>A0A1Y1BZV3_9BURK</name>
<reference evidence="3 4" key="1">
    <citation type="journal article" date="2017" name="Genome Announc.">
        <title>Complete Genome Sequence of Burkholderia stabilis FERMP-21014.</title>
        <authorList>
            <person name="Konishi K."/>
            <person name="Kumagai T."/>
            <person name="Sakasegawa S."/>
            <person name="Tamura T."/>
        </authorList>
    </citation>
    <scope>NUCLEOTIDE SEQUENCE [LARGE SCALE GENOMIC DNA]</scope>
    <source>
        <strain evidence="3 4">FERMP-21014</strain>
    </source>
</reference>
<feature type="domain" description="EamA" evidence="2">
    <location>
        <begin position="160"/>
        <end position="294"/>
    </location>
</feature>
<feature type="transmembrane region" description="Helical" evidence="1">
    <location>
        <begin position="185"/>
        <end position="203"/>
    </location>
</feature>
<dbReference type="PANTHER" id="PTHR12715:SF4">
    <property type="entry name" value="EAMA DOMAIN-CONTAINING PROTEIN"/>
    <property type="match status" value="1"/>
</dbReference>
<protein>
    <submittedName>
        <fullName evidence="3">Permease</fullName>
    </submittedName>
</protein>
<proteinExistence type="predicted"/>
<keyword evidence="1" id="KW-0812">Transmembrane</keyword>
<dbReference type="SUPFAM" id="SSF103481">
    <property type="entry name" value="Multidrug resistance efflux transporter EmrE"/>
    <property type="match status" value="2"/>
</dbReference>
<evidence type="ECO:0000256" key="1">
    <source>
        <dbReference type="SAM" id="Phobius"/>
    </source>
</evidence>
<dbReference type="PANTHER" id="PTHR12715">
    <property type="entry name" value="TRANSPORTER, DRUG/METABOLITE EXPORTER FAMILY"/>
    <property type="match status" value="1"/>
</dbReference>
<evidence type="ECO:0000259" key="2">
    <source>
        <dbReference type="Pfam" id="PF00892"/>
    </source>
</evidence>
<dbReference type="InterPro" id="IPR000620">
    <property type="entry name" value="EamA_dom"/>
</dbReference>
<dbReference type="Proteomes" id="UP000218432">
    <property type="component" value="Chromosome 3"/>
</dbReference>
<feature type="transmembrane region" description="Helical" evidence="1">
    <location>
        <begin position="78"/>
        <end position="94"/>
    </location>
</feature>
<feature type="transmembrane region" description="Helical" evidence="1">
    <location>
        <begin position="134"/>
        <end position="151"/>
    </location>
</feature>
<dbReference type="RefSeq" id="WP_096476343.1">
    <property type="nucleotide sequence ID" value="NZ_AP018113.1"/>
</dbReference>
<feature type="transmembrane region" description="Helical" evidence="1">
    <location>
        <begin position="254"/>
        <end position="271"/>
    </location>
</feature>
<dbReference type="Pfam" id="PF00892">
    <property type="entry name" value="EamA"/>
    <property type="match status" value="2"/>
</dbReference>
<keyword evidence="1" id="KW-0472">Membrane</keyword>
<dbReference type="AlphaFoldDB" id="A0A1Y1BZV3"/>
<dbReference type="Gene3D" id="1.10.3730.20">
    <property type="match status" value="1"/>
</dbReference>
<feature type="transmembrane region" description="Helical" evidence="1">
    <location>
        <begin position="277"/>
        <end position="295"/>
    </location>
</feature>
<evidence type="ECO:0000313" key="3">
    <source>
        <dbReference type="EMBL" id="BAX64048.1"/>
    </source>
</evidence>
<feature type="transmembrane region" description="Helical" evidence="1">
    <location>
        <begin position="223"/>
        <end position="247"/>
    </location>
</feature>
<sequence>MNTLSSPSSRGARQPLVAAGAVAFTIVSWASAFPFIRIGMHGLAPLQLAAARFATAALLVIAWLAWRRPPRPAKRDALRFLACGFLGIALYNALLNTGEQTVSAGAASFIVNTLPIFTALLAAVFLGERFNLRGWLGSLVSLAGIGVIAHGQPGGLVLGSGSTLILGAALCSASYFVLQRRLIPVYGALPCAAYTLLAGALLLTPWLPGALDSLGGASHDTTLAVLILGVFPAALGYATWTFALGYFGAARAANFLYLTPAVATALSMVLTGERPGIETVCGGLLAIAGVIFVALRGRSQDRGRIG</sequence>
<organism evidence="3 4">
    <name type="scientific">Burkholderia stabilis</name>
    <dbReference type="NCBI Taxonomy" id="95485"/>
    <lineage>
        <taxon>Bacteria</taxon>
        <taxon>Pseudomonadati</taxon>
        <taxon>Pseudomonadota</taxon>
        <taxon>Betaproteobacteria</taxon>
        <taxon>Burkholderiales</taxon>
        <taxon>Burkholderiaceae</taxon>
        <taxon>Burkholderia</taxon>
        <taxon>Burkholderia cepacia complex</taxon>
    </lineage>
</organism>
<dbReference type="EMBL" id="AP018113">
    <property type="protein sequence ID" value="BAX64048.1"/>
    <property type="molecule type" value="Genomic_DNA"/>
</dbReference>
<dbReference type="InterPro" id="IPR052756">
    <property type="entry name" value="Alkyne_AA_exporter"/>
</dbReference>
<dbReference type="GO" id="GO:0016020">
    <property type="term" value="C:membrane"/>
    <property type="evidence" value="ECO:0007669"/>
    <property type="project" value="InterPro"/>
</dbReference>
<accession>A0A1Y1BZV3</accession>
<evidence type="ECO:0000313" key="4">
    <source>
        <dbReference type="Proteomes" id="UP000218432"/>
    </source>
</evidence>
<keyword evidence="1" id="KW-1133">Transmembrane helix</keyword>
<feature type="transmembrane region" description="Helical" evidence="1">
    <location>
        <begin position="106"/>
        <end position="127"/>
    </location>
</feature>
<feature type="transmembrane region" description="Helical" evidence="1">
    <location>
        <begin position="48"/>
        <end position="66"/>
    </location>
</feature>
<dbReference type="InterPro" id="IPR037185">
    <property type="entry name" value="EmrE-like"/>
</dbReference>
<feature type="domain" description="EamA" evidence="2">
    <location>
        <begin position="23"/>
        <end position="148"/>
    </location>
</feature>